<reference evidence="1 2" key="2">
    <citation type="submission" date="2018-11" db="EMBL/GenBank/DDBJ databases">
        <authorList>
            <consortium name="Pathogen Informatics"/>
        </authorList>
    </citation>
    <scope>NUCLEOTIDE SEQUENCE [LARGE SCALE GENOMIC DNA]</scope>
</reference>
<dbReference type="Proteomes" id="UP000271162">
    <property type="component" value="Unassembled WGS sequence"/>
</dbReference>
<dbReference type="WBParaSite" id="NBR_0001857001-mRNA-1">
    <property type="protein sequence ID" value="NBR_0001857001-mRNA-1"/>
    <property type="gene ID" value="NBR_0001857001"/>
</dbReference>
<reference evidence="3" key="1">
    <citation type="submission" date="2017-02" db="UniProtKB">
        <authorList>
            <consortium name="WormBaseParasite"/>
        </authorList>
    </citation>
    <scope>IDENTIFICATION</scope>
</reference>
<protein>
    <submittedName>
        <fullName evidence="3">Phage protein</fullName>
    </submittedName>
</protein>
<dbReference type="AlphaFoldDB" id="A0A0N4YMY0"/>
<evidence type="ECO:0000313" key="2">
    <source>
        <dbReference type="Proteomes" id="UP000271162"/>
    </source>
</evidence>
<organism evidence="3">
    <name type="scientific">Nippostrongylus brasiliensis</name>
    <name type="common">Rat hookworm</name>
    <dbReference type="NCBI Taxonomy" id="27835"/>
    <lineage>
        <taxon>Eukaryota</taxon>
        <taxon>Metazoa</taxon>
        <taxon>Ecdysozoa</taxon>
        <taxon>Nematoda</taxon>
        <taxon>Chromadorea</taxon>
        <taxon>Rhabditida</taxon>
        <taxon>Rhabditina</taxon>
        <taxon>Rhabditomorpha</taxon>
        <taxon>Strongyloidea</taxon>
        <taxon>Heligmosomidae</taxon>
        <taxon>Nippostrongylus</taxon>
    </lineage>
</organism>
<evidence type="ECO:0000313" key="3">
    <source>
        <dbReference type="WBParaSite" id="NBR_0001857001-mRNA-1"/>
    </source>
</evidence>
<accession>A0A0N4YMY0</accession>
<sequence length="137" mass="15738">MYSTTIRYSIPKKPEQMEITHQRSRTEFWLDLSINSNFSNWIEQASQIRAKDDGGYTYLTDTATAYEEVEKMSNLKAKSVNFLYLFIYGVQGEKDKPNAMWVVGNDPSKFISVQDVNSLAPKMADVINKICAQKDYS</sequence>
<gene>
    <name evidence="1" type="ORF">NBR_LOCUS18571</name>
</gene>
<proteinExistence type="predicted"/>
<evidence type="ECO:0000313" key="1">
    <source>
        <dbReference type="EMBL" id="VDL82296.1"/>
    </source>
</evidence>
<name>A0A0N4YMY0_NIPBR</name>
<dbReference type="EMBL" id="UYSL01023523">
    <property type="protein sequence ID" value="VDL82296.1"/>
    <property type="molecule type" value="Genomic_DNA"/>
</dbReference>
<keyword evidence="2" id="KW-1185">Reference proteome</keyword>